<proteinExistence type="predicted"/>
<evidence type="ECO:0000313" key="3">
    <source>
        <dbReference type="Proteomes" id="UP000294919"/>
    </source>
</evidence>
<gene>
    <name evidence="2" type="ORF">EV214_12527</name>
</gene>
<protein>
    <submittedName>
        <fullName evidence="2">Transposase IS66-like protein</fullName>
    </submittedName>
</protein>
<dbReference type="InterPro" id="IPR039552">
    <property type="entry name" value="IS66_C"/>
</dbReference>
<sequence>MPLKLYQKMQSLQKQTPILDELYQWLETESKRTLPKSKLGERGIKPFVLARKNFLFAKSPKGATAGGIAFSIIETAKANDLKPFHYLNYIFEKLSNIDLEDYDALDACLPWSKPLPNEIRRKTDTEEEK</sequence>
<name>A0A4R2KEM5_9FIRM</name>
<dbReference type="EMBL" id="SLWV01000025">
    <property type="protein sequence ID" value="TCO70657.1"/>
    <property type="molecule type" value="Genomic_DNA"/>
</dbReference>
<comment type="caution">
    <text evidence="2">The sequence shown here is derived from an EMBL/GenBank/DDBJ whole genome shotgun (WGS) entry which is preliminary data.</text>
</comment>
<keyword evidence="3" id="KW-1185">Reference proteome</keyword>
<dbReference type="Pfam" id="PF13817">
    <property type="entry name" value="DDE_Tnp_IS66_C"/>
    <property type="match status" value="1"/>
</dbReference>
<organism evidence="2 3">
    <name type="scientific">Marinisporobacter balticus</name>
    <dbReference type="NCBI Taxonomy" id="2018667"/>
    <lineage>
        <taxon>Bacteria</taxon>
        <taxon>Bacillati</taxon>
        <taxon>Bacillota</taxon>
        <taxon>Clostridia</taxon>
        <taxon>Peptostreptococcales</taxon>
        <taxon>Thermotaleaceae</taxon>
        <taxon>Marinisporobacter</taxon>
    </lineage>
</organism>
<accession>A0A4R2KEM5</accession>
<dbReference type="RefSeq" id="WP_165916387.1">
    <property type="nucleotide sequence ID" value="NZ_SLWV01000025.1"/>
</dbReference>
<dbReference type="Proteomes" id="UP000294919">
    <property type="component" value="Unassembled WGS sequence"/>
</dbReference>
<evidence type="ECO:0000313" key="2">
    <source>
        <dbReference type="EMBL" id="TCO70657.1"/>
    </source>
</evidence>
<dbReference type="AlphaFoldDB" id="A0A4R2KEM5"/>
<feature type="domain" description="Transposase IS66 C-terminal" evidence="1">
    <location>
        <begin position="71"/>
        <end position="111"/>
    </location>
</feature>
<evidence type="ECO:0000259" key="1">
    <source>
        <dbReference type="Pfam" id="PF13817"/>
    </source>
</evidence>
<reference evidence="2 3" key="1">
    <citation type="submission" date="2019-03" db="EMBL/GenBank/DDBJ databases">
        <title>Genomic Encyclopedia of Type Strains, Phase IV (KMG-IV): sequencing the most valuable type-strain genomes for metagenomic binning, comparative biology and taxonomic classification.</title>
        <authorList>
            <person name="Goeker M."/>
        </authorList>
    </citation>
    <scope>NUCLEOTIDE SEQUENCE [LARGE SCALE GENOMIC DNA]</scope>
    <source>
        <strain evidence="2 3">DSM 102940</strain>
    </source>
</reference>